<dbReference type="GO" id="GO:0051920">
    <property type="term" value="F:peroxiredoxin activity"/>
    <property type="evidence" value="ECO:0007669"/>
    <property type="project" value="InterPro"/>
</dbReference>
<keyword evidence="4" id="KW-1185">Reference proteome</keyword>
<evidence type="ECO:0000256" key="1">
    <source>
        <dbReference type="SAM" id="SignalP"/>
    </source>
</evidence>
<dbReference type="AlphaFoldDB" id="A0A1M6RL01"/>
<dbReference type="InterPro" id="IPR029032">
    <property type="entry name" value="AhpD-like"/>
</dbReference>
<proteinExistence type="predicted"/>
<reference evidence="4" key="1">
    <citation type="submission" date="2016-11" db="EMBL/GenBank/DDBJ databases">
        <authorList>
            <person name="Varghese N."/>
            <person name="Submissions S."/>
        </authorList>
    </citation>
    <scope>NUCLEOTIDE SEQUENCE [LARGE SCALE GENOMIC DNA]</scope>
    <source>
        <strain evidence="4">DSM 10349</strain>
    </source>
</reference>
<feature type="chain" id="PRO_5013019985" evidence="1">
    <location>
        <begin position="27"/>
        <end position="143"/>
    </location>
</feature>
<dbReference type="OrthoDB" id="9154867at2"/>
<keyword evidence="3" id="KW-0575">Peroxidase</keyword>
<keyword evidence="3" id="KW-0560">Oxidoreductase</keyword>
<organism evidence="3 4">
    <name type="scientific">Desulforamulus aeronauticus DSM 10349</name>
    <dbReference type="NCBI Taxonomy" id="1121421"/>
    <lineage>
        <taxon>Bacteria</taxon>
        <taxon>Bacillati</taxon>
        <taxon>Bacillota</taxon>
        <taxon>Clostridia</taxon>
        <taxon>Eubacteriales</taxon>
        <taxon>Peptococcaceae</taxon>
        <taxon>Desulforamulus</taxon>
    </lineage>
</organism>
<name>A0A1M6RL01_9FIRM</name>
<protein>
    <submittedName>
        <fullName evidence="3">Uncharacterized conserved protein YurZ, alkylhydroperoxidase/carboxymuconolactone decarboxylase family</fullName>
    </submittedName>
</protein>
<evidence type="ECO:0000313" key="4">
    <source>
        <dbReference type="Proteomes" id="UP000183997"/>
    </source>
</evidence>
<dbReference type="PANTHER" id="PTHR33930">
    <property type="entry name" value="ALKYL HYDROPEROXIDE REDUCTASE AHPD"/>
    <property type="match status" value="1"/>
</dbReference>
<accession>A0A1M6RL01</accession>
<dbReference type="Gene3D" id="1.20.1290.10">
    <property type="entry name" value="AhpD-like"/>
    <property type="match status" value="1"/>
</dbReference>
<feature type="domain" description="Carboxymuconolactone decarboxylase-like" evidence="2">
    <location>
        <begin position="57"/>
        <end position="140"/>
    </location>
</feature>
<dbReference type="EMBL" id="FRAR01000011">
    <property type="protein sequence ID" value="SHK33124.1"/>
    <property type="molecule type" value="Genomic_DNA"/>
</dbReference>
<keyword evidence="1" id="KW-0732">Signal</keyword>
<dbReference type="SUPFAM" id="SSF69118">
    <property type="entry name" value="AhpD-like"/>
    <property type="match status" value="1"/>
</dbReference>
<evidence type="ECO:0000313" key="3">
    <source>
        <dbReference type="EMBL" id="SHK33124.1"/>
    </source>
</evidence>
<sequence>MVSIKQNPIIICAVFLLLLMTSPALAAQPNVEVSKPLTVPPVVDLAMVLHTLQGDRPEVASAISNVRNVILQSSTLDQKTNALVGLGIAVALKDQNAVYGHIKVAKQAGATKDEVVSTILLAIPSCGAPAALEVLPLAEDIYR</sequence>
<dbReference type="Proteomes" id="UP000183997">
    <property type="component" value="Unassembled WGS sequence"/>
</dbReference>
<gene>
    <name evidence="3" type="ORF">SAMN02745123_01503</name>
</gene>
<dbReference type="STRING" id="1121421.SAMN02745123_01503"/>
<dbReference type="Pfam" id="PF02627">
    <property type="entry name" value="CMD"/>
    <property type="match status" value="1"/>
</dbReference>
<dbReference type="PANTHER" id="PTHR33930:SF2">
    <property type="entry name" value="BLR3452 PROTEIN"/>
    <property type="match status" value="1"/>
</dbReference>
<dbReference type="InterPro" id="IPR003779">
    <property type="entry name" value="CMD-like"/>
</dbReference>
<feature type="signal peptide" evidence="1">
    <location>
        <begin position="1"/>
        <end position="26"/>
    </location>
</feature>
<dbReference type="RefSeq" id="WP_084082341.1">
    <property type="nucleotide sequence ID" value="NZ_FRAR01000011.1"/>
</dbReference>
<evidence type="ECO:0000259" key="2">
    <source>
        <dbReference type="Pfam" id="PF02627"/>
    </source>
</evidence>